<keyword evidence="3" id="KW-1185">Reference proteome</keyword>
<evidence type="ECO:0000313" key="3">
    <source>
        <dbReference type="Proteomes" id="UP000187209"/>
    </source>
</evidence>
<organism evidence="2 3">
    <name type="scientific">Stentor coeruleus</name>
    <dbReference type="NCBI Taxonomy" id="5963"/>
    <lineage>
        <taxon>Eukaryota</taxon>
        <taxon>Sar</taxon>
        <taxon>Alveolata</taxon>
        <taxon>Ciliophora</taxon>
        <taxon>Postciliodesmatophora</taxon>
        <taxon>Heterotrichea</taxon>
        <taxon>Heterotrichida</taxon>
        <taxon>Stentoridae</taxon>
        <taxon>Stentor</taxon>
    </lineage>
</organism>
<dbReference type="Proteomes" id="UP000187209">
    <property type="component" value="Unassembled WGS sequence"/>
</dbReference>
<feature type="region of interest" description="Disordered" evidence="1">
    <location>
        <begin position="64"/>
        <end position="92"/>
    </location>
</feature>
<name>A0A1R2CRS8_9CILI</name>
<evidence type="ECO:0000313" key="2">
    <source>
        <dbReference type="EMBL" id="OMJ91705.1"/>
    </source>
</evidence>
<comment type="caution">
    <text evidence="2">The sequence shown here is derived from an EMBL/GenBank/DDBJ whole genome shotgun (WGS) entry which is preliminary data.</text>
</comment>
<proteinExistence type="predicted"/>
<sequence length="170" mass="19701">MIKENYLKVSGMNNPIKDTHKSKSPIKVLNPEEAILNARKHTVPIPFIFHSKIMEKRPFESQKNLKSRDLESARETYKTTAQIHSSPLRTGRKSPRLVKSAIRYRSNAETPFKKVKFCIADIQGKVSIDRKKQWKKIFVSLKTSSARSPLAQHREIKPKLKHTIQEINQM</sequence>
<dbReference type="AlphaFoldDB" id="A0A1R2CRS8"/>
<feature type="compositionally biased region" description="Polar residues" evidence="1">
    <location>
        <begin position="78"/>
        <end position="88"/>
    </location>
</feature>
<feature type="compositionally biased region" description="Basic and acidic residues" evidence="1">
    <location>
        <begin position="66"/>
        <end position="77"/>
    </location>
</feature>
<gene>
    <name evidence="2" type="ORF">SteCoe_5735</name>
</gene>
<dbReference type="EMBL" id="MPUH01000076">
    <property type="protein sequence ID" value="OMJ91705.1"/>
    <property type="molecule type" value="Genomic_DNA"/>
</dbReference>
<protein>
    <submittedName>
        <fullName evidence="2">Uncharacterized protein</fullName>
    </submittedName>
</protein>
<evidence type="ECO:0000256" key="1">
    <source>
        <dbReference type="SAM" id="MobiDB-lite"/>
    </source>
</evidence>
<reference evidence="2 3" key="1">
    <citation type="submission" date="2016-11" db="EMBL/GenBank/DDBJ databases">
        <title>The macronuclear genome of Stentor coeruleus: a giant cell with tiny introns.</title>
        <authorList>
            <person name="Slabodnick M."/>
            <person name="Ruby J.G."/>
            <person name="Reiff S.B."/>
            <person name="Swart E.C."/>
            <person name="Gosai S."/>
            <person name="Prabakaran S."/>
            <person name="Witkowska E."/>
            <person name="Larue G.E."/>
            <person name="Fisher S."/>
            <person name="Freeman R.M."/>
            <person name="Gunawardena J."/>
            <person name="Chu W."/>
            <person name="Stover N.A."/>
            <person name="Gregory B.D."/>
            <person name="Nowacki M."/>
            <person name="Derisi J."/>
            <person name="Roy S.W."/>
            <person name="Marshall W.F."/>
            <person name="Sood P."/>
        </authorList>
    </citation>
    <scope>NUCLEOTIDE SEQUENCE [LARGE SCALE GENOMIC DNA]</scope>
    <source>
        <strain evidence="2">WM001</strain>
    </source>
</reference>
<accession>A0A1R2CRS8</accession>